<dbReference type="Proteomes" id="UP000599074">
    <property type="component" value="Unassembled WGS sequence"/>
</dbReference>
<protein>
    <submittedName>
        <fullName evidence="1">Lipoprotein</fullName>
    </submittedName>
</protein>
<sequence length="166" mass="17082">MVLTVPVRMGGDRGGHSRRTVLGAVLAVVGAVPLAGCDSLRQAPRERPAPDPLNPFYLDTLALARRYDATITAVPGLAERLGPLRDAHHAHAQALVREMGPGLNQPSATPSETAPADQTAALAALLAAEKEASAAARETCLTAPSYRAALLGSIAAARASHVEALS</sequence>
<keyword evidence="2" id="KW-1185">Reference proteome</keyword>
<organism evidence="1 2">
    <name type="scientific">Planosporangium mesophilum</name>
    <dbReference type="NCBI Taxonomy" id="689768"/>
    <lineage>
        <taxon>Bacteria</taxon>
        <taxon>Bacillati</taxon>
        <taxon>Actinomycetota</taxon>
        <taxon>Actinomycetes</taxon>
        <taxon>Micromonosporales</taxon>
        <taxon>Micromonosporaceae</taxon>
        <taxon>Planosporangium</taxon>
    </lineage>
</organism>
<dbReference type="EMBL" id="BOON01000002">
    <property type="protein sequence ID" value="GII20606.1"/>
    <property type="molecule type" value="Genomic_DNA"/>
</dbReference>
<evidence type="ECO:0000313" key="1">
    <source>
        <dbReference type="EMBL" id="GII20606.1"/>
    </source>
</evidence>
<evidence type="ECO:0000313" key="2">
    <source>
        <dbReference type="Proteomes" id="UP000599074"/>
    </source>
</evidence>
<gene>
    <name evidence="1" type="ORF">Pme01_02030</name>
</gene>
<proteinExistence type="predicted"/>
<reference evidence="1" key="1">
    <citation type="submission" date="2021-01" db="EMBL/GenBank/DDBJ databases">
        <title>Whole genome shotgun sequence of Planosporangium mesophilum NBRC 109066.</title>
        <authorList>
            <person name="Komaki H."/>
            <person name="Tamura T."/>
        </authorList>
    </citation>
    <scope>NUCLEOTIDE SEQUENCE</scope>
    <source>
        <strain evidence="1">NBRC 109066</strain>
    </source>
</reference>
<comment type="caution">
    <text evidence="1">The sequence shown here is derived from an EMBL/GenBank/DDBJ whole genome shotgun (WGS) entry which is preliminary data.</text>
</comment>
<dbReference type="AlphaFoldDB" id="A0A8J3T8Q6"/>
<keyword evidence="1" id="KW-0449">Lipoprotein</keyword>
<accession>A0A8J3T8Q6</accession>
<name>A0A8J3T8Q6_9ACTN</name>